<dbReference type="Pfam" id="PF00989">
    <property type="entry name" value="PAS"/>
    <property type="match status" value="1"/>
</dbReference>
<accession>A0A378KEF7</accession>
<dbReference type="RefSeq" id="WP_207385801.1">
    <property type="nucleotide sequence ID" value="NZ_CAAAHP010000008.1"/>
</dbReference>
<reference evidence="2 3" key="1">
    <citation type="submission" date="2018-06" db="EMBL/GenBank/DDBJ databases">
        <authorList>
            <consortium name="Pathogen Informatics"/>
            <person name="Doyle S."/>
        </authorList>
    </citation>
    <scope>NUCLEOTIDE SEQUENCE [LARGE SCALE GENOMIC DNA]</scope>
    <source>
        <strain evidence="2 3">NCTC13316</strain>
    </source>
</reference>
<dbReference type="InterPro" id="IPR013767">
    <property type="entry name" value="PAS_fold"/>
</dbReference>
<dbReference type="CDD" id="cd00130">
    <property type="entry name" value="PAS"/>
    <property type="match status" value="1"/>
</dbReference>
<dbReference type="NCBIfam" id="TIGR00229">
    <property type="entry name" value="sensory_box"/>
    <property type="match status" value="1"/>
</dbReference>
<evidence type="ECO:0000313" key="3">
    <source>
        <dbReference type="Proteomes" id="UP000254794"/>
    </source>
</evidence>
<proteinExistence type="predicted"/>
<dbReference type="InterPro" id="IPR000014">
    <property type="entry name" value="PAS"/>
</dbReference>
<dbReference type="Gene3D" id="3.30.450.20">
    <property type="entry name" value="PAS domain"/>
    <property type="match status" value="1"/>
</dbReference>
<organism evidence="2 3">
    <name type="scientific">Legionella busanensis</name>
    <dbReference type="NCBI Taxonomy" id="190655"/>
    <lineage>
        <taxon>Bacteria</taxon>
        <taxon>Pseudomonadati</taxon>
        <taxon>Pseudomonadota</taxon>
        <taxon>Gammaproteobacteria</taxon>
        <taxon>Legionellales</taxon>
        <taxon>Legionellaceae</taxon>
        <taxon>Legionella</taxon>
    </lineage>
</organism>
<sequence>MMPSPCKVITSWNHSAERLFGYSAKEIIGKPSILLMPPERVYEEAIFLKRIAF</sequence>
<dbReference type="AlphaFoldDB" id="A0A378KEF7"/>
<feature type="domain" description="PAS" evidence="1">
    <location>
        <begin position="9"/>
        <end position="39"/>
    </location>
</feature>
<gene>
    <name evidence="2" type="ORF">NCTC13316_03505</name>
</gene>
<dbReference type="PROSITE" id="PS50112">
    <property type="entry name" value="PAS"/>
    <property type="match status" value="1"/>
</dbReference>
<name>A0A378KEF7_9GAMM</name>
<dbReference type="Proteomes" id="UP000254794">
    <property type="component" value="Unassembled WGS sequence"/>
</dbReference>
<dbReference type="InterPro" id="IPR035965">
    <property type="entry name" value="PAS-like_dom_sf"/>
</dbReference>
<evidence type="ECO:0000313" key="2">
    <source>
        <dbReference type="EMBL" id="STX81632.1"/>
    </source>
</evidence>
<evidence type="ECO:0000259" key="1">
    <source>
        <dbReference type="PROSITE" id="PS50112"/>
    </source>
</evidence>
<dbReference type="SUPFAM" id="SSF55785">
    <property type="entry name" value="PYP-like sensor domain (PAS domain)"/>
    <property type="match status" value="1"/>
</dbReference>
<keyword evidence="3" id="KW-1185">Reference proteome</keyword>
<dbReference type="GO" id="GO:0006355">
    <property type="term" value="P:regulation of DNA-templated transcription"/>
    <property type="evidence" value="ECO:0007669"/>
    <property type="project" value="InterPro"/>
</dbReference>
<protein>
    <submittedName>
        <fullName evidence="2">PAS domain S-box protein</fullName>
    </submittedName>
</protein>
<dbReference type="EMBL" id="UGOD01000006">
    <property type="protein sequence ID" value="STX81632.1"/>
    <property type="molecule type" value="Genomic_DNA"/>
</dbReference>